<comment type="subcellular location">
    <subcellularLocation>
        <location evidence="1 7">Cell membrane</location>
        <topology evidence="1 7">Multi-pass membrane protein</topology>
    </subcellularLocation>
</comment>
<evidence type="ECO:0000256" key="2">
    <source>
        <dbReference type="ARBA" id="ARBA00022448"/>
    </source>
</evidence>
<evidence type="ECO:0000256" key="6">
    <source>
        <dbReference type="ARBA" id="ARBA00023136"/>
    </source>
</evidence>
<keyword evidence="2 7" id="KW-0813">Transport</keyword>
<dbReference type="Pfam" id="PF00528">
    <property type="entry name" value="BPD_transp_1"/>
    <property type="match status" value="1"/>
</dbReference>
<feature type="transmembrane region" description="Helical" evidence="7">
    <location>
        <begin position="274"/>
        <end position="293"/>
    </location>
</feature>
<feature type="transmembrane region" description="Helical" evidence="7">
    <location>
        <begin position="91"/>
        <end position="112"/>
    </location>
</feature>
<feature type="transmembrane region" description="Helical" evidence="7">
    <location>
        <begin position="124"/>
        <end position="144"/>
    </location>
</feature>
<feature type="transmembrane region" description="Helical" evidence="7">
    <location>
        <begin position="28"/>
        <end position="50"/>
    </location>
</feature>
<evidence type="ECO:0000259" key="9">
    <source>
        <dbReference type="PROSITE" id="PS50928"/>
    </source>
</evidence>
<organism evidence="10 11">
    <name type="scientific">Amycolatopsis jiangsuensis</name>
    <dbReference type="NCBI Taxonomy" id="1181879"/>
    <lineage>
        <taxon>Bacteria</taxon>
        <taxon>Bacillati</taxon>
        <taxon>Actinomycetota</taxon>
        <taxon>Actinomycetes</taxon>
        <taxon>Pseudonocardiales</taxon>
        <taxon>Pseudonocardiaceae</taxon>
        <taxon>Amycolatopsis</taxon>
    </lineage>
</organism>
<evidence type="ECO:0000256" key="5">
    <source>
        <dbReference type="ARBA" id="ARBA00022989"/>
    </source>
</evidence>
<keyword evidence="6 7" id="KW-0472">Membrane</keyword>
<sequence>MAVLSIRPKAPRSPAPSRNKPVRGRRKAVGALFAVPALALFLVFAIYPMLRVFYLSLFDYSLTSPPEFVGFENFTYLATDPQFGAALWQTVVYAAGTYVPALALALVLAHALNTRTRGSGLLRLLYFLPVAISWVAVSVIWRVVLNPDGLLNQALGLHLNWLTSSGSAMWGLVVMGVWKETGFFLILFLAGLQSIPDELHEAARLDGAGAFARFRYVTWPMLLPVTAVCSVMAVIRGFQAFSPQLVLTNGGFGTQVVNLFVYKTAFENARMGRASAVAVLMFLLLFGLTLLQLKVFARRDR</sequence>
<feature type="domain" description="ABC transmembrane type-1" evidence="9">
    <location>
        <begin position="87"/>
        <end position="292"/>
    </location>
</feature>
<keyword evidence="3" id="KW-1003">Cell membrane</keyword>
<dbReference type="PANTHER" id="PTHR30193:SF37">
    <property type="entry name" value="INNER MEMBRANE ABC TRANSPORTER PERMEASE PROTEIN YCJO"/>
    <property type="match status" value="1"/>
</dbReference>
<name>A0A840J0U6_9PSEU</name>
<keyword evidence="5 7" id="KW-1133">Transmembrane helix</keyword>
<keyword evidence="10" id="KW-0762">Sugar transport</keyword>
<dbReference type="RefSeq" id="WP_184781615.1">
    <property type="nucleotide sequence ID" value="NZ_JACHMG010000001.1"/>
</dbReference>
<protein>
    <submittedName>
        <fullName evidence="10">ABC-type sugar transport system permease subunit</fullName>
    </submittedName>
</protein>
<evidence type="ECO:0000256" key="3">
    <source>
        <dbReference type="ARBA" id="ARBA00022475"/>
    </source>
</evidence>
<accession>A0A840J0U6</accession>
<dbReference type="PANTHER" id="PTHR30193">
    <property type="entry name" value="ABC TRANSPORTER PERMEASE PROTEIN"/>
    <property type="match status" value="1"/>
</dbReference>
<dbReference type="InterPro" id="IPR051393">
    <property type="entry name" value="ABC_transporter_permease"/>
</dbReference>
<keyword evidence="4 7" id="KW-0812">Transmembrane</keyword>
<evidence type="ECO:0000313" key="11">
    <source>
        <dbReference type="Proteomes" id="UP000581769"/>
    </source>
</evidence>
<dbReference type="Proteomes" id="UP000581769">
    <property type="component" value="Unassembled WGS sequence"/>
</dbReference>
<dbReference type="PROSITE" id="PS50928">
    <property type="entry name" value="ABC_TM1"/>
    <property type="match status" value="1"/>
</dbReference>
<reference evidence="10 11" key="1">
    <citation type="submission" date="2020-08" db="EMBL/GenBank/DDBJ databases">
        <title>Sequencing the genomes of 1000 actinobacteria strains.</title>
        <authorList>
            <person name="Klenk H.-P."/>
        </authorList>
    </citation>
    <scope>NUCLEOTIDE SEQUENCE [LARGE SCALE GENOMIC DNA]</scope>
    <source>
        <strain evidence="10 11">DSM 45859</strain>
    </source>
</reference>
<dbReference type="GO" id="GO:0055085">
    <property type="term" value="P:transmembrane transport"/>
    <property type="evidence" value="ECO:0007669"/>
    <property type="project" value="InterPro"/>
</dbReference>
<dbReference type="Gene3D" id="1.10.3720.10">
    <property type="entry name" value="MetI-like"/>
    <property type="match status" value="1"/>
</dbReference>
<evidence type="ECO:0000313" key="10">
    <source>
        <dbReference type="EMBL" id="MBB4686814.1"/>
    </source>
</evidence>
<evidence type="ECO:0000256" key="7">
    <source>
        <dbReference type="RuleBase" id="RU363032"/>
    </source>
</evidence>
<dbReference type="EMBL" id="JACHMG010000001">
    <property type="protein sequence ID" value="MBB4686814.1"/>
    <property type="molecule type" value="Genomic_DNA"/>
</dbReference>
<evidence type="ECO:0000256" key="8">
    <source>
        <dbReference type="SAM" id="MobiDB-lite"/>
    </source>
</evidence>
<dbReference type="InterPro" id="IPR000515">
    <property type="entry name" value="MetI-like"/>
</dbReference>
<feature type="transmembrane region" description="Helical" evidence="7">
    <location>
        <begin position="168"/>
        <end position="195"/>
    </location>
</feature>
<dbReference type="CDD" id="cd06261">
    <property type="entry name" value="TM_PBP2"/>
    <property type="match status" value="1"/>
</dbReference>
<dbReference type="GO" id="GO:0005886">
    <property type="term" value="C:plasma membrane"/>
    <property type="evidence" value="ECO:0007669"/>
    <property type="project" value="UniProtKB-SubCell"/>
</dbReference>
<proteinExistence type="inferred from homology"/>
<evidence type="ECO:0000256" key="1">
    <source>
        <dbReference type="ARBA" id="ARBA00004651"/>
    </source>
</evidence>
<dbReference type="AlphaFoldDB" id="A0A840J0U6"/>
<comment type="similarity">
    <text evidence="7">Belongs to the binding-protein-dependent transport system permease family.</text>
</comment>
<gene>
    <name evidence="10" type="ORF">BJY18_004299</name>
</gene>
<keyword evidence="11" id="KW-1185">Reference proteome</keyword>
<feature type="transmembrane region" description="Helical" evidence="7">
    <location>
        <begin position="241"/>
        <end position="262"/>
    </location>
</feature>
<dbReference type="SUPFAM" id="SSF161098">
    <property type="entry name" value="MetI-like"/>
    <property type="match status" value="1"/>
</dbReference>
<feature type="transmembrane region" description="Helical" evidence="7">
    <location>
        <begin position="216"/>
        <end position="235"/>
    </location>
</feature>
<dbReference type="InterPro" id="IPR035906">
    <property type="entry name" value="MetI-like_sf"/>
</dbReference>
<feature type="region of interest" description="Disordered" evidence="8">
    <location>
        <begin position="1"/>
        <end position="22"/>
    </location>
</feature>
<comment type="caution">
    <text evidence="10">The sequence shown here is derived from an EMBL/GenBank/DDBJ whole genome shotgun (WGS) entry which is preliminary data.</text>
</comment>
<evidence type="ECO:0000256" key="4">
    <source>
        <dbReference type="ARBA" id="ARBA00022692"/>
    </source>
</evidence>